<dbReference type="Gene3D" id="3.30.420.10">
    <property type="entry name" value="Ribonuclease H-like superfamily/Ribonuclease H"/>
    <property type="match status" value="1"/>
</dbReference>
<accession>A0AAY5EM42</accession>
<keyword evidence="1" id="KW-0812">Transmembrane</keyword>
<dbReference type="Proteomes" id="UP000314983">
    <property type="component" value="Chromosome 2"/>
</dbReference>
<reference evidence="2" key="3">
    <citation type="submission" date="2025-09" db="UniProtKB">
        <authorList>
            <consortium name="Ensembl"/>
        </authorList>
    </citation>
    <scope>IDENTIFICATION</scope>
</reference>
<organism evidence="2 3">
    <name type="scientific">Electrophorus electricus</name>
    <name type="common">Electric eel</name>
    <name type="synonym">Gymnotus electricus</name>
    <dbReference type="NCBI Taxonomy" id="8005"/>
    <lineage>
        <taxon>Eukaryota</taxon>
        <taxon>Metazoa</taxon>
        <taxon>Chordata</taxon>
        <taxon>Craniata</taxon>
        <taxon>Vertebrata</taxon>
        <taxon>Euteleostomi</taxon>
        <taxon>Actinopterygii</taxon>
        <taxon>Neopterygii</taxon>
        <taxon>Teleostei</taxon>
        <taxon>Ostariophysi</taxon>
        <taxon>Gymnotiformes</taxon>
        <taxon>Gymnotoidei</taxon>
        <taxon>Gymnotidae</taxon>
        <taxon>Electrophorus</taxon>
    </lineage>
</organism>
<dbReference type="AlphaFoldDB" id="A0AAY5EM42"/>
<dbReference type="Ensembl" id="ENSEEET00000062825.1">
    <property type="protein sequence ID" value="ENSEEEP00000057457.1"/>
    <property type="gene ID" value="ENSEEEG00000024672.1"/>
</dbReference>
<proteinExistence type="predicted"/>
<keyword evidence="1" id="KW-1133">Transmembrane helix</keyword>
<keyword evidence="1" id="KW-0472">Membrane</keyword>
<dbReference type="GeneTree" id="ENSGT01120000273266"/>
<evidence type="ECO:0000313" key="3">
    <source>
        <dbReference type="Proteomes" id="UP000314983"/>
    </source>
</evidence>
<feature type="transmembrane region" description="Helical" evidence="1">
    <location>
        <begin position="72"/>
        <end position="93"/>
    </location>
</feature>
<feature type="transmembrane region" description="Helical" evidence="1">
    <location>
        <begin position="39"/>
        <end position="60"/>
    </location>
</feature>
<evidence type="ECO:0000313" key="2">
    <source>
        <dbReference type="Ensembl" id="ENSEEEP00000057457.1"/>
    </source>
</evidence>
<evidence type="ECO:0000256" key="1">
    <source>
        <dbReference type="SAM" id="Phobius"/>
    </source>
</evidence>
<protein>
    <submittedName>
        <fullName evidence="2">Uncharacterized protein</fullName>
    </submittedName>
</protein>
<keyword evidence="3" id="KW-1185">Reference proteome</keyword>
<dbReference type="GO" id="GO:0003676">
    <property type="term" value="F:nucleic acid binding"/>
    <property type="evidence" value="ECO:0007669"/>
    <property type="project" value="InterPro"/>
</dbReference>
<sequence length="104" mass="11903">MKARLFFLGLGPTNTKVKPQYTVKTVKHGGAGILKRGCFSYYGVGPIYCIPGIMGQFEYIKILEEVVLNRRLCFTLCLQSFIFVNLYIFYVILTNNLSQVCFSW</sequence>
<reference evidence="2" key="2">
    <citation type="submission" date="2025-08" db="UniProtKB">
        <authorList>
            <consortium name="Ensembl"/>
        </authorList>
    </citation>
    <scope>IDENTIFICATION</scope>
</reference>
<dbReference type="InterPro" id="IPR036397">
    <property type="entry name" value="RNaseH_sf"/>
</dbReference>
<reference evidence="2 3" key="1">
    <citation type="submission" date="2020-05" db="EMBL/GenBank/DDBJ databases">
        <title>Electrophorus electricus (electric eel) genome, fEleEle1, primary haplotype.</title>
        <authorList>
            <person name="Myers G."/>
            <person name="Meyer A."/>
            <person name="Fedrigo O."/>
            <person name="Formenti G."/>
            <person name="Rhie A."/>
            <person name="Tracey A."/>
            <person name="Sims Y."/>
            <person name="Jarvis E.D."/>
        </authorList>
    </citation>
    <scope>NUCLEOTIDE SEQUENCE [LARGE SCALE GENOMIC DNA]</scope>
</reference>
<name>A0AAY5EM42_ELEEL</name>